<name>A0A318ULD9_9SPHI</name>
<dbReference type="SUPFAM" id="SSF51445">
    <property type="entry name" value="(Trans)glycosidases"/>
    <property type="match status" value="1"/>
</dbReference>
<dbReference type="InterPro" id="IPR050985">
    <property type="entry name" value="Alpha-glycosidase_related"/>
</dbReference>
<evidence type="ECO:0000256" key="3">
    <source>
        <dbReference type="ARBA" id="ARBA00022801"/>
    </source>
</evidence>
<dbReference type="Gene3D" id="3.20.20.70">
    <property type="entry name" value="Aldolase class I"/>
    <property type="match status" value="1"/>
</dbReference>
<feature type="binding site" evidence="7">
    <location>
        <begin position="461"/>
        <end position="465"/>
    </location>
    <ligand>
        <name>substrate</name>
    </ligand>
</feature>
<dbReference type="OrthoDB" id="9758822at2"/>
<dbReference type="FunFam" id="3.20.20.70:FF:000118">
    <property type="entry name" value="Alpha-galactosidase"/>
    <property type="match status" value="1"/>
</dbReference>
<dbReference type="InterPro" id="IPR000111">
    <property type="entry name" value="Glyco_hydro_27/36_CS"/>
</dbReference>
<dbReference type="CDD" id="cd14791">
    <property type="entry name" value="GH36"/>
    <property type="match status" value="1"/>
</dbReference>
<dbReference type="Gene3D" id="2.60.40.1180">
    <property type="entry name" value="Golgi alpha-mannosidase II"/>
    <property type="match status" value="1"/>
</dbReference>
<dbReference type="InterPro" id="IPR017853">
    <property type="entry name" value="GH"/>
</dbReference>
<feature type="domain" description="Glycosyl hydrolase family 36 C-terminal" evidence="9">
    <location>
        <begin position="628"/>
        <end position="705"/>
    </location>
</feature>
<evidence type="ECO:0000256" key="4">
    <source>
        <dbReference type="ARBA" id="ARBA00023295"/>
    </source>
</evidence>
<evidence type="ECO:0000313" key="11">
    <source>
        <dbReference type="EMBL" id="PYF77266.1"/>
    </source>
</evidence>
<feature type="binding site" evidence="7">
    <location>
        <position position="427"/>
    </location>
    <ligand>
        <name>substrate</name>
    </ligand>
</feature>
<protein>
    <recommendedName>
        <fullName evidence="2 5">Alpha-galactosidase</fullName>
        <ecNumber evidence="2 5">3.2.1.22</ecNumber>
    </recommendedName>
</protein>
<dbReference type="AlphaFoldDB" id="A0A318ULD9"/>
<feature type="signal peptide" evidence="8">
    <location>
        <begin position="1"/>
        <end position="20"/>
    </location>
</feature>
<dbReference type="GO" id="GO:0016052">
    <property type="term" value="P:carbohydrate catabolic process"/>
    <property type="evidence" value="ECO:0007669"/>
    <property type="project" value="InterPro"/>
</dbReference>
<dbReference type="InterPro" id="IPR031704">
    <property type="entry name" value="Glyco_hydro_36_N"/>
</dbReference>
<evidence type="ECO:0000256" key="1">
    <source>
        <dbReference type="ARBA" id="ARBA00001255"/>
    </source>
</evidence>
<dbReference type="GO" id="GO:0004557">
    <property type="term" value="F:alpha-galactosidase activity"/>
    <property type="evidence" value="ECO:0007669"/>
    <property type="project" value="UniProtKB-UniRule"/>
</dbReference>
<dbReference type="Pfam" id="PF16875">
    <property type="entry name" value="Glyco_hydro_36N"/>
    <property type="match status" value="1"/>
</dbReference>
<dbReference type="InterPro" id="IPR002252">
    <property type="entry name" value="Glyco_hydro_36"/>
</dbReference>
<evidence type="ECO:0000256" key="8">
    <source>
        <dbReference type="SAM" id="SignalP"/>
    </source>
</evidence>
<feature type="binding site" evidence="7">
    <location>
        <position position="180"/>
    </location>
    <ligand>
        <name>substrate</name>
    </ligand>
</feature>
<dbReference type="EMBL" id="QKLU01000001">
    <property type="protein sequence ID" value="PYF77266.1"/>
    <property type="molecule type" value="Genomic_DNA"/>
</dbReference>
<comment type="similarity">
    <text evidence="5">Belongs to the glycosyl hydrolase.</text>
</comment>
<feature type="binding site" evidence="7">
    <location>
        <position position="532"/>
    </location>
    <ligand>
        <name>substrate</name>
    </ligand>
</feature>
<sequence length="721" mass="82416">MKNVFFILCLFLIFNLSADAQNNKPIVISTKSSSLVFKVNSRKKLEQVYFGARLLHEEELASLNAKTHDAFISGGMADQFEPAIRLGHADGNPSLDLQFSELQSQKKDENVTLTTIQLKDPQYPLEVTLFFESYANQDVIKQWTEIKHHEKGTVTLKNYASSMLHFDAEQYWLTEYTGDWAKEVAQTENRLGPGIKIIDSKLGTRTNKYRSPFFFLALNRPAEENQGEVIGGTLAWSGNYQFLFEIDERNSLRAISGINPYASEYQLPPGENFSTPAFIFSYSAAGKGQISRNMHDWARNYGLMDGHQPRLTLLNNWEATGTRFDQESLVALFDGAAKLGVDLFLLDDGWFGNKYPRNNDKAGLGDWQEDKSKLPSGLGYLVKNATDKGIKFGIWLEPEMVNPKSELYQQHPDWILKLPNREEDYQRNQLVLDLCNPKVQDFVYQLVDDMMRKNPGIAFIKWDCNRTMSNTWSPYLKDKQSQLYIDYTRSFYKVMERIRKQYPHLPIMLCSGGGGRTDYGALRYFTEFWPSDNTDGLDRIYIQWGYSQFFPALSIAAHVTSWSKTQSIKFRTDVAMMGKLGYDIKVSDFKPEELQFSHNAVANYKRLSPLIWQGDQYRLISPYQSNRAALLYASKTKDKALLFYYNLNPRSREIFGKVKLEGLDASKRYLITEINLMPGVKSALTEHGKILSGDYLMKIGLGMTTGKPLPMSSSLVELTAQ</sequence>
<dbReference type="EC" id="3.2.1.22" evidence="2 5"/>
<evidence type="ECO:0000256" key="7">
    <source>
        <dbReference type="PIRSR" id="PIRSR005536-2"/>
    </source>
</evidence>
<dbReference type="PRINTS" id="PR00743">
    <property type="entry name" value="GLHYDRLASE36"/>
</dbReference>
<dbReference type="Pfam" id="PF02065">
    <property type="entry name" value="Melibiase"/>
    <property type="match status" value="1"/>
</dbReference>
<evidence type="ECO:0000256" key="2">
    <source>
        <dbReference type="ARBA" id="ARBA00012755"/>
    </source>
</evidence>
<dbReference type="Pfam" id="PF16874">
    <property type="entry name" value="Glyco_hydro_36C"/>
    <property type="match status" value="1"/>
</dbReference>
<reference evidence="11 12" key="1">
    <citation type="submission" date="2018-06" db="EMBL/GenBank/DDBJ databases">
        <title>Genomic Encyclopedia of Archaeal and Bacterial Type Strains, Phase II (KMG-II): from individual species to whole genera.</title>
        <authorList>
            <person name="Goeker M."/>
        </authorList>
    </citation>
    <scope>NUCLEOTIDE SEQUENCE [LARGE SCALE GENOMIC DNA]</scope>
    <source>
        <strain evidence="11 12">DSM 27372</strain>
    </source>
</reference>
<dbReference type="InterPro" id="IPR013785">
    <property type="entry name" value="Aldolase_TIM"/>
</dbReference>
<dbReference type="PROSITE" id="PS00512">
    <property type="entry name" value="ALPHA_GALACTOSIDASE"/>
    <property type="match status" value="1"/>
</dbReference>
<keyword evidence="8" id="KW-0732">Signal</keyword>
<feature type="domain" description="Glycosyl hydrolase family 36 N-terminal" evidence="10">
    <location>
        <begin position="44"/>
        <end position="267"/>
    </location>
</feature>
<dbReference type="Gene3D" id="2.70.98.60">
    <property type="entry name" value="alpha-galactosidase from lactobacil brevis"/>
    <property type="match status" value="1"/>
</dbReference>
<dbReference type="InterPro" id="IPR038417">
    <property type="entry name" value="Alpga-gal_N_sf"/>
</dbReference>
<feature type="binding site" evidence="7">
    <location>
        <begin position="347"/>
        <end position="348"/>
    </location>
    <ligand>
        <name>substrate</name>
    </ligand>
</feature>
<dbReference type="InterPro" id="IPR031705">
    <property type="entry name" value="Glyco_hydro_36_C"/>
</dbReference>
<comment type="caution">
    <text evidence="11">The sequence shown here is derived from an EMBL/GenBank/DDBJ whole genome shotgun (WGS) entry which is preliminary data.</text>
</comment>
<feature type="binding site" evidence="7">
    <location>
        <position position="510"/>
    </location>
    <ligand>
        <name>substrate</name>
    </ligand>
</feature>
<feature type="chain" id="PRO_5016340813" description="Alpha-galactosidase" evidence="8">
    <location>
        <begin position="21"/>
        <end position="721"/>
    </location>
</feature>
<feature type="active site" description="Nucleophile" evidence="6">
    <location>
        <position position="463"/>
    </location>
</feature>
<comment type="catalytic activity">
    <reaction evidence="1 5">
        <text>Hydrolysis of terminal, non-reducing alpha-D-galactose residues in alpha-D-galactosides, including galactose oligosaccharides, galactomannans and galactolipids.</text>
        <dbReference type="EC" id="3.2.1.22"/>
    </reaction>
</comment>
<evidence type="ECO:0000259" key="10">
    <source>
        <dbReference type="Pfam" id="PF16875"/>
    </source>
</evidence>
<keyword evidence="3 5" id="KW-0378">Hydrolase</keyword>
<gene>
    <name evidence="11" type="ORF">B0O44_101747</name>
</gene>
<dbReference type="PANTHER" id="PTHR43053:SF3">
    <property type="entry name" value="ALPHA-GALACTOSIDASE C-RELATED"/>
    <property type="match status" value="1"/>
</dbReference>
<organism evidence="11 12">
    <name type="scientific">Pedobacter nutrimenti</name>
    <dbReference type="NCBI Taxonomy" id="1241337"/>
    <lineage>
        <taxon>Bacteria</taxon>
        <taxon>Pseudomonadati</taxon>
        <taxon>Bacteroidota</taxon>
        <taxon>Sphingobacteriia</taxon>
        <taxon>Sphingobacteriales</taxon>
        <taxon>Sphingobacteriaceae</taxon>
        <taxon>Pedobacter</taxon>
    </lineage>
</organism>
<accession>A0A318ULD9</accession>
<dbReference type="Proteomes" id="UP000248198">
    <property type="component" value="Unassembled WGS sequence"/>
</dbReference>
<dbReference type="RefSeq" id="WP_110827328.1">
    <property type="nucleotide sequence ID" value="NZ_QKLU01000001.1"/>
</dbReference>
<feature type="active site" description="Proton donor" evidence="6">
    <location>
        <position position="532"/>
    </location>
</feature>
<proteinExistence type="inferred from homology"/>
<dbReference type="InterPro" id="IPR013780">
    <property type="entry name" value="Glyco_hydro_b"/>
</dbReference>
<keyword evidence="12" id="KW-1185">Reference proteome</keyword>
<evidence type="ECO:0000313" key="12">
    <source>
        <dbReference type="Proteomes" id="UP000248198"/>
    </source>
</evidence>
<dbReference type="PANTHER" id="PTHR43053">
    <property type="entry name" value="GLYCOSIDASE FAMILY 31"/>
    <property type="match status" value="1"/>
</dbReference>
<evidence type="ECO:0000256" key="5">
    <source>
        <dbReference type="PIRNR" id="PIRNR005536"/>
    </source>
</evidence>
<keyword evidence="4 5" id="KW-0326">Glycosidase</keyword>
<evidence type="ECO:0000259" key="9">
    <source>
        <dbReference type="Pfam" id="PF16874"/>
    </source>
</evidence>
<evidence type="ECO:0000256" key="6">
    <source>
        <dbReference type="PIRSR" id="PIRSR005536-1"/>
    </source>
</evidence>
<dbReference type="PIRSF" id="PIRSF005536">
    <property type="entry name" value="Agal"/>
    <property type="match status" value="1"/>
</dbReference>